<protein>
    <submittedName>
        <fullName evidence="1">Uncharacterized protein</fullName>
    </submittedName>
</protein>
<proteinExistence type="predicted"/>
<evidence type="ECO:0000313" key="2">
    <source>
        <dbReference type="Proteomes" id="UP001497535"/>
    </source>
</evidence>
<dbReference type="Proteomes" id="UP001497535">
    <property type="component" value="Unassembled WGS sequence"/>
</dbReference>
<name>A0ACB0ZK53_MELEN</name>
<organism evidence="1 2">
    <name type="scientific">Meloidogyne enterolobii</name>
    <name type="common">Root-knot nematode worm</name>
    <name type="synonym">Meloidogyne mayaguensis</name>
    <dbReference type="NCBI Taxonomy" id="390850"/>
    <lineage>
        <taxon>Eukaryota</taxon>
        <taxon>Metazoa</taxon>
        <taxon>Ecdysozoa</taxon>
        <taxon>Nematoda</taxon>
        <taxon>Chromadorea</taxon>
        <taxon>Rhabditida</taxon>
        <taxon>Tylenchina</taxon>
        <taxon>Tylenchomorpha</taxon>
        <taxon>Tylenchoidea</taxon>
        <taxon>Meloidogynidae</taxon>
        <taxon>Meloidogyninae</taxon>
        <taxon>Meloidogyne</taxon>
    </lineage>
</organism>
<accession>A0ACB0ZK53</accession>
<keyword evidence="2" id="KW-1185">Reference proteome</keyword>
<comment type="caution">
    <text evidence="1">The sequence shown here is derived from an EMBL/GenBank/DDBJ whole genome shotgun (WGS) entry which is preliminary data.</text>
</comment>
<evidence type="ECO:0000313" key="1">
    <source>
        <dbReference type="EMBL" id="CAK5079376.1"/>
    </source>
</evidence>
<reference evidence="1" key="1">
    <citation type="submission" date="2023-11" db="EMBL/GenBank/DDBJ databases">
        <authorList>
            <person name="Poullet M."/>
        </authorList>
    </citation>
    <scope>NUCLEOTIDE SEQUENCE</scope>
    <source>
        <strain evidence="1">E1834</strain>
    </source>
</reference>
<sequence length="109" mass="12316">MVPRCQKAFVLVHFLRVQKDQRFQKGQPENWVMRSEGPLPLLGEKAGVVPLPPYLPRTLSSLCPRNRPLLGVLPLHNGLQLLASCPENLLKPHLPSEYFHLALILRIPA</sequence>
<gene>
    <name evidence="1" type="ORF">MENTE1834_LOCUS26486</name>
</gene>
<dbReference type="EMBL" id="CAVMJV010000038">
    <property type="protein sequence ID" value="CAK5079376.1"/>
    <property type="molecule type" value="Genomic_DNA"/>
</dbReference>